<dbReference type="GO" id="GO:0034040">
    <property type="term" value="F:ATPase-coupled lipid transmembrane transporter activity"/>
    <property type="evidence" value="ECO:0007669"/>
    <property type="project" value="TreeGrafter"/>
</dbReference>
<dbReference type="InterPro" id="IPR036640">
    <property type="entry name" value="ABC1_TM_sf"/>
</dbReference>
<dbReference type="PROSITE" id="PS00211">
    <property type="entry name" value="ABC_TRANSPORTER_1"/>
    <property type="match status" value="1"/>
</dbReference>
<dbReference type="InterPro" id="IPR017871">
    <property type="entry name" value="ABC_transporter-like_CS"/>
</dbReference>
<dbReference type="SMART" id="SM00382">
    <property type="entry name" value="AAA"/>
    <property type="match status" value="1"/>
</dbReference>
<evidence type="ECO:0000256" key="8">
    <source>
        <dbReference type="ARBA" id="ARBA00023136"/>
    </source>
</evidence>
<reference evidence="12" key="1">
    <citation type="journal article" date="2021" name="PeerJ">
        <title>Extensive microbial diversity within the chicken gut microbiome revealed by metagenomics and culture.</title>
        <authorList>
            <person name="Gilroy R."/>
            <person name="Ravi A."/>
            <person name="Getino M."/>
            <person name="Pursley I."/>
            <person name="Horton D.L."/>
            <person name="Alikhan N.F."/>
            <person name="Baker D."/>
            <person name="Gharbi K."/>
            <person name="Hall N."/>
            <person name="Watson M."/>
            <person name="Adriaenssens E.M."/>
            <person name="Foster-Nyarko E."/>
            <person name="Jarju S."/>
            <person name="Secka A."/>
            <person name="Antonio M."/>
            <person name="Oren A."/>
            <person name="Chaudhuri R.R."/>
            <person name="La Ragione R."/>
            <person name="Hildebrand F."/>
            <person name="Pallen M.J."/>
        </authorList>
    </citation>
    <scope>NUCLEOTIDE SEQUENCE</scope>
    <source>
        <strain evidence="12">ChiGjej2B2-7701</strain>
    </source>
</reference>
<dbReference type="PANTHER" id="PTHR24221:SF654">
    <property type="entry name" value="ATP-BINDING CASSETTE SUB-FAMILY B MEMBER 6"/>
    <property type="match status" value="1"/>
</dbReference>
<evidence type="ECO:0000256" key="7">
    <source>
        <dbReference type="ARBA" id="ARBA00022989"/>
    </source>
</evidence>
<dbReference type="InterPro" id="IPR003593">
    <property type="entry name" value="AAA+_ATPase"/>
</dbReference>
<organism evidence="12 13">
    <name type="scientific">Collinsella ihumii</name>
    <dbReference type="NCBI Taxonomy" id="1720204"/>
    <lineage>
        <taxon>Bacteria</taxon>
        <taxon>Bacillati</taxon>
        <taxon>Actinomycetota</taxon>
        <taxon>Coriobacteriia</taxon>
        <taxon>Coriobacteriales</taxon>
        <taxon>Coriobacteriaceae</taxon>
        <taxon>Collinsella</taxon>
    </lineage>
</organism>
<dbReference type="GO" id="GO:0140359">
    <property type="term" value="F:ABC-type transporter activity"/>
    <property type="evidence" value="ECO:0007669"/>
    <property type="project" value="InterPro"/>
</dbReference>
<evidence type="ECO:0000256" key="3">
    <source>
        <dbReference type="ARBA" id="ARBA00022475"/>
    </source>
</evidence>
<dbReference type="InterPro" id="IPR011527">
    <property type="entry name" value="ABC1_TM_dom"/>
</dbReference>
<keyword evidence="5" id="KW-0547">Nucleotide-binding</keyword>
<comment type="subcellular location">
    <subcellularLocation>
        <location evidence="1">Cell membrane</location>
        <topology evidence="1">Multi-pass membrane protein</topology>
    </subcellularLocation>
</comment>
<evidence type="ECO:0000259" key="10">
    <source>
        <dbReference type="PROSITE" id="PS50893"/>
    </source>
</evidence>
<feature type="transmembrane region" description="Helical" evidence="9">
    <location>
        <begin position="178"/>
        <end position="203"/>
    </location>
</feature>
<dbReference type="GO" id="GO:0016887">
    <property type="term" value="F:ATP hydrolysis activity"/>
    <property type="evidence" value="ECO:0007669"/>
    <property type="project" value="InterPro"/>
</dbReference>
<dbReference type="Proteomes" id="UP000746751">
    <property type="component" value="Unassembled WGS sequence"/>
</dbReference>
<dbReference type="PROSITE" id="PS50893">
    <property type="entry name" value="ABC_TRANSPORTER_2"/>
    <property type="match status" value="1"/>
</dbReference>
<dbReference type="NCBIfam" id="TIGR03797">
    <property type="entry name" value="NHLM_micro_ABC2"/>
    <property type="match status" value="1"/>
</dbReference>
<dbReference type="Pfam" id="PF00664">
    <property type="entry name" value="ABC_membrane"/>
    <property type="match status" value="1"/>
</dbReference>
<feature type="domain" description="ABC transmembrane type-1" evidence="11">
    <location>
        <begin position="179"/>
        <end position="456"/>
    </location>
</feature>
<evidence type="ECO:0000313" key="12">
    <source>
        <dbReference type="EMBL" id="HJG30964.1"/>
    </source>
</evidence>
<dbReference type="InterPro" id="IPR003439">
    <property type="entry name" value="ABC_transporter-like_ATP-bd"/>
</dbReference>
<keyword evidence="2" id="KW-0813">Transport</keyword>
<dbReference type="SUPFAM" id="SSF52540">
    <property type="entry name" value="P-loop containing nucleoside triphosphate hydrolases"/>
    <property type="match status" value="1"/>
</dbReference>
<feature type="transmembrane region" description="Helical" evidence="9">
    <location>
        <begin position="288"/>
        <end position="311"/>
    </location>
</feature>
<evidence type="ECO:0000313" key="13">
    <source>
        <dbReference type="Proteomes" id="UP000746751"/>
    </source>
</evidence>
<feature type="transmembrane region" description="Helical" evidence="9">
    <location>
        <begin position="215"/>
        <end position="235"/>
    </location>
</feature>
<feature type="domain" description="ABC transporter" evidence="10">
    <location>
        <begin position="488"/>
        <end position="721"/>
    </location>
</feature>
<protein>
    <submittedName>
        <fullName evidence="12">NHLP bacteriocin export ABC transporter permease/ATPase subunit</fullName>
    </submittedName>
</protein>
<dbReference type="PROSITE" id="PS50929">
    <property type="entry name" value="ABC_TM1F"/>
    <property type="match status" value="1"/>
</dbReference>
<evidence type="ECO:0000259" key="11">
    <source>
        <dbReference type="PROSITE" id="PS50929"/>
    </source>
</evidence>
<keyword evidence="8 9" id="KW-0472">Membrane</keyword>
<dbReference type="InterPro" id="IPR027417">
    <property type="entry name" value="P-loop_NTPase"/>
</dbReference>
<dbReference type="GO" id="GO:0005524">
    <property type="term" value="F:ATP binding"/>
    <property type="evidence" value="ECO:0007669"/>
    <property type="project" value="UniProtKB-KW"/>
</dbReference>
<keyword evidence="3" id="KW-1003">Cell membrane</keyword>
<evidence type="ECO:0000256" key="4">
    <source>
        <dbReference type="ARBA" id="ARBA00022692"/>
    </source>
</evidence>
<accession>A0A921IQT2</accession>
<dbReference type="FunFam" id="3.40.50.300:FF:000299">
    <property type="entry name" value="ABC transporter ATP-binding protein/permease"/>
    <property type="match status" value="1"/>
</dbReference>
<evidence type="ECO:0000256" key="2">
    <source>
        <dbReference type="ARBA" id="ARBA00022448"/>
    </source>
</evidence>
<evidence type="ECO:0000256" key="1">
    <source>
        <dbReference type="ARBA" id="ARBA00004651"/>
    </source>
</evidence>
<evidence type="ECO:0000256" key="9">
    <source>
        <dbReference type="SAM" id="Phobius"/>
    </source>
</evidence>
<reference evidence="12" key="2">
    <citation type="submission" date="2021-09" db="EMBL/GenBank/DDBJ databases">
        <authorList>
            <person name="Gilroy R."/>
        </authorList>
    </citation>
    <scope>NUCLEOTIDE SEQUENCE</scope>
    <source>
        <strain evidence="12">ChiGjej2B2-7701</strain>
    </source>
</reference>
<dbReference type="GO" id="GO:0005886">
    <property type="term" value="C:plasma membrane"/>
    <property type="evidence" value="ECO:0007669"/>
    <property type="project" value="UniProtKB-SubCell"/>
</dbReference>
<dbReference type="InterPro" id="IPR039421">
    <property type="entry name" value="Type_1_exporter"/>
</dbReference>
<keyword evidence="4 9" id="KW-0812">Transmembrane</keyword>
<keyword evidence="7 9" id="KW-1133">Transmembrane helix</keyword>
<evidence type="ECO:0000256" key="5">
    <source>
        <dbReference type="ARBA" id="ARBA00022741"/>
    </source>
</evidence>
<keyword evidence="6" id="KW-0067">ATP-binding</keyword>
<feature type="transmembrane region" description="Helical" evidence="9">
    <location>
        <begin position="317"/>
        <end position="338"/>
    </location>
</feature>
<dbReference type="AlphaFoldDB" id="A0A921IQT2"/>
<dbReference type="Pfam" id="PF00005">
    <property type="entry name" value="ABC_tran"/>
    <property type="match status" value="1"/>
</dbReference>
<dbReference type="InterPro" id="IPR022515">
    <property type="entry name" value="NHPM_micro_ABC2"/>
</dbReference>
<dbReference type="SUPFAM" id="SSF90123">
    <property type="entry name" value="ABC transporter transmembrane region"/>
    <property type="match status" value="1"/>
</dbReference>
<proteinExistence type="predicted"/>
<dbReference type="Gene3D" id="1.20.1560.10">
    <property type="entry name" value="ABC transporter type 1, transmembrane domain"/>
    <property type="match status" value="1"/>
</dbReference>
<name>A0A921IQT2_9ACTN</name>
<comment type="caution">
    <text evidence="12">The sequence shown here is derived from an EMBL/GenBank/DDBJ whole genome shotgun (WGS) entry which is preliminary data.</text>
</comment>
<dbReference type="PANTHER" id="PTHR24221">
    <property type="entry name" value="ATP-BINDING CASSETTE SUB-FAMILY B"/>
    <property type="match status" value="1"/>
</dbReference>
<dbReference type="Gene3D" id="3.40.50.300">
    <property type="entry name" value="P-loop containing nucleotide triphosphate hydrolases"/>
    <property type="match status" value="1"/>
</dbReference>
<evidence type="ECO:0000256" key="6">
    <source>
        <dbReference type="ARBA" id="ARBA00022840"/>
    </source>
</evidence>
<dbReference type="EMBL" id="DYVF01000041">
    <property type="protein sequence ID" value="HJG30964.1"/>
    <property type="molecule type" value="Genomic_DNA"/>
</dbReference>
<sequence length="726" mass="78539">MGLYDEQIKQRKRNDEKRFSDSFADLASVIMGEKAAAKTLNEQEKATNAIGEILKFFHAPAGELPAHPGGIDDQIEYLCRPSGIMRRTVELTDGWYRNASGPYLGFLEDGSPVALIPHGNAGYRYFDWGEQRTVDVDAASAKRLQREAICFYRPLPLRELGVADLARFALDSFTPADYAMILVATGASTLLGFVTPVITQFLYGTVIPVGASAALMSTLVLLVGMVLSSSLINIVRSAVLARMQTRLSVSIEAAVMARVLSLPASFFKRYGSGDLASRVQGVRQVCTVLSDMVLTVGLSSVFSLAYLVQAIGFAPQLVLPSLIVTLVNIAIVVVSGLVKASFARRQLQYSAKNSSVVLALIGGIQKIRLAGAERRAFAHWADGYRKQASCQYGLPRVAVVGPALTAAITLAGNIVIYHVAATAGIAVADYMAFSSSYGMVSGGVAQLASLALVVAQIQPLLEMVEPVLKEVPEVSEGKRVVTRLSGSIELSRVSFRYTEGGPDIIHNLSLRIRPGQYVAVVGETGCGKSTLMRLMLGFEKPRKGAIYFDGRDIDKIDLRSLRRHIGVVMQDGKLFQGDIFSNIVISAPQLTLDDAWEAAEMVGIADDIRAMPMGMHTIISEGSGGISGGQRQRLMIARAIAPKPKILFFDEATSALDNVTQKIVSDSLDSLRSTRVVIAHRLSTIRHCDRILVMRQGGIVADGTYDELLETCPYFADLVSRQRVEA</sequence>
<gene>
    <name evidence="12" type="ORF">K8U80_06165</name>
</gene>